<evidence type="ECO:0000256" key="7">
    <source>
        <dbReference type="ARBA" id="ARBA00023242"/>
    </source>
</evidence>
<comment type="similarity">
    <text evidence="10">Belongs to the archaeal rpoM/eukaryotic RPA12/RPB9/RPC11 RNA polymerase family.</text>
</comment>
<evidence type="ECO:0000256" key="9">
    <source>
        <dbReference type="PROSITE-ProRule" id="PRU00472"/>
    </source>
</evidence>
<evidence type="ECO:0000256" key="10">
    <source>
        <dbReference type="RuleBase" id="RU003474"/>
    </source>
</evidence>
<dbReference type="GO" id="GO:0003676">
    <property type="term" value="F:nucleic acid binding"/>
    <property type="evidence" value="ECO:0007669"/>
    <property type="project" value="InterPro"/>
</dbReference>
<evidence type="ECO:0000256" key="5">
    <source>
        <dbReference type="ARBA" id="ARBA00022771"/>
    </source>
</evidence>
<evidence type="ECO:0000256" key="4">
    <source>
        <dbReference type="ARBA" id="ARBA00022723"/>
    </source>
</evidence>
<name>A0A9Q0ZVX5_SALPP</name>
<keyword evidence="5 9" id="KW-0863">Zinc-finger</keyword>
<dbReference type="GO" id="GO:0005666">
    <property type="term" value="C:RNA polymerase III complex"/>
    <property type="evidence" value="ECO:0007669"/>
    <property type="project" value="TreeGrafter"/>
</dbReference>
<dbReference type="PROSITE" id="PS00466">
    <property type="entry name" value="ZF_TFIIS_1"/>
    <property type="match status" value="1"/>
</dbReference>
<evidence type="ECO:0000256" key="6">
    <source>
        <dbReference type="ARBA" id="ARBA00022833"/>
    </source>
</evidence>
<evidence type="ECO:0000256" key="2">
    <source>
        <dbReference type="ARBA" id="ARBA00020093"/>
    </source>
</evidence>
<evidence type="ECO:0000259" key="11">
    <source>
        <dbReference type="PROSITE" id="PS51133"/>
    </source>
</evidence>
<dbReference type="GO" id="GO:0006386">
    <property type="term" value="P:termination of RNA polymerase III transcription"/>
    <property type="evidence" value="ECO:0007669"/>
    <property type="project" value="TreeGrafter"/>
</dbReference>
<keyword evidence="6" id="KW-0862">Zinc</keyword>
<comment type="caution">
    <text evidence="12">The sequence shown here is derived from an EMBL/GenBank/DDBJ whole genome shotgun (WGS) entry which is preliminary data.</text>
</comment>
<evidence type="ECO:0000313" key="12">
    <source>
        <dbReference type="EMBL" id="KAJ6748769.1"/>
    </source>
</evidence>
<dbReference type="GO" id="GO:0003899">
    <property type="term" value="F:DNA-directed RNA polymerase activity"/>
    <property type="evidence" value="ECO:0007669"/>
    <property type="project" value="InterPro"/>
</dbReference>
<gene>
    <name evidence="12" type="ORF">OIU79_029783</name>
</gene>
<reference evidence="12" key="1">
    <citation type="submission" date="2022-11" db="EMBL/GenBank/DDBJ databases">
        <authorList>
            <person name="Hyden B.L."/>
            <person name="Feng K."/>
            <person name="Yates T."/>
            <person name="Jawdy S."/>
            <person name="Smart L.B."/>
            <person name="Muchero W."/>
        </authorList>
    </citation>
    <scope>NUCLEOTIDE SEQUENCE</scope>
    <source>
        <tissue evidence="12">Shoot tip</tissue>
    </source>
</reference>
<dbReference type="InterPro" id="IPR001222">
    <property type="entry name" value="Znf_TFIIS"/>
</dbReference>
<dbReference type="PANTHER" id="PTHR11239">
    <property type="entry name" value="DNA-DIRECTED RNA POLYMERASE"/>
    <property type="match status" value="1"/>
</dbReference>
<evidence type="ECO:0000313" key="13">
    <source>
        <dbReference type="Proteomes" id="UP001151532"/>
    </source>
</evidence>
<dbReference type="InterPro" id="IPR001529">
    <property type="entry name" value="Zn_ribbon_RPB9"/>
</dbReference>
<dbReference type="GO" id="GO:0008270">
    <property type="term" value="F:zinc ion binding"/>
    <property type="evidence" value="ECO:0007669"/>
    <property type="project" value="UniProtKB-KW"/>
</dbReference>
<protein>
    <recommendedName>
        <fullName evidence="2">DNA-directed RNA polymerase III subunit RPC10</fullName>
    </recommendedName>
    <alternativeName>
        <fullName evidence="8">RNA polymerase III subunit C11</fullName>
    </alternativeName>
</protein>
<dbReference type="InterPro" id="IPR034014">
    <property type="entry name" value="Zn_ribbon_RPC11_C"/>
</dbReference>
<keyword evidence="3 10" id="KW-0240">DNA-directed RNA polymerase</keyword>
<comment type="subcellular location">
    <subcellularLocation>
        <location evidence="1">Nucleus</location>
    </subcellularLocation>
</comment>
<dbReference type="Gene3D" id="2.20.25.10">
    <property type="match status" value="1"/>
</dbReference>
<dbReference type="CDD" id="cd10509">
    <property type="entry name" value="Zn-ribbon_RPC11"/>
    <property type="match status" value="1"/>
</dbReference>
<dbReference type="OrthoDB" id="282152at2759"/>
<dbReference type="PANTHER" id="PTHR11239:SF12">
    <property type="entry name" value="DNA-DIRECTED RNA POLYMERASE III SUBUNIT RPC10"/>
    <property type="match status" value="1"/>
</dbReference>
<organism evidence="12 13">
    <name type="scientific">Salix purpurea</name>
    <name type="common">Purple osier willow</name>
    <dbReference type="NCBI Taxonomy" id="77065"/>
    <lineage>
        <taxon>Eukaryota</taxon>
        <taxon>Viridiplantae</taxon>
        <taxon>Streptophyta</taxon>
        <taxon>Embryophyta</taxon>
        <taxon>Tracheophyta</taxon>
        <taxon>Spermatophyta</taxon>
        <taxon>Magnoliopsida</taxon>
        <taxon>eudicotyledons</taxon>
        <taxon>Gunneridae</taxon>
        <taxon>Pentapetalae</taxon>
        <taxon>rosids</taxon>
        <taxon>fabids</taxon>
        <taxon>Malpighiales</taxon>
        <taxon>Salicaceae</taxon>
        <taxon>Saliceae</taxon>
        <taxon>Salix</taxon>
    </lineage>
</organism>
<dbReference type="EMBL" id="JAPFFK010000008">
    <property type="protein sequence ID" value="KAJ6748769.1"/>
    <property type="molecule type" value="Genomic_DNA"/>
</dbReference>
<feature type="domain" description="TFIIS-type" evidence="11">
    <location>
        <begin position="68"/>
        <end position="110"/>
    </location>
</feature>
<reference evidence="12" key="2">
    <citation type="journal article" date="2023" name="Int. J. Mol. Sci.">
        <title>De Novo Assembly and Annotation of 11 Diverse Shrub Willow (Salix) Genomes Reveals Novel Gene Organization in Sex-Linked Regions.</title>
        <authorList>
            <person name="Hyden B."/>
            <person name="Feng K."/>
            <person name="Yates T.B."/>
            <person name="Jawdy S."/>
            <person name="Cereghino C."/>
            <person name="Smart L.B."/>
            <person name="Muchero W."/>
        </authorList>
    </citation>
    <scope>NUCLEOTIDE SEQUENCE</scope>
    <source>
        <tissue evidence="12">Shoot tip</tissue>
    </source>
</reference>
<evidence type="ECO:0000256" key="3">
    <source>
        <dbReference type="ARBA" id="ARBA00022478"/>
    </source>
</evidence>
<dbReference type="Proteomes" id="UP001151532">
    <property type="component" value="Chromosome 12"/>
</dbReference>
<sequence>MEFCPTCGMLLRYEQPNMGQAGRFYCPTCPYFASIESRVKIKREQKLAKKEIEPIFTLEDMKKGGAETDATCPHCNFGRACFQQIQIRSADEPATTFYFCLNDKCGKMWRWGLLIPFNPTIQELTCLARDMALGPAHCAGGPITISTDGVLCARPLRLYLTGTGTKE</sequence>
<dbReference type="AlphaFoldDB" id="A0A9Q0ZVX5"/>
<proteinExistence type="inferred from homology"/>
<evidence type="ECO:0000256" key="1">
    <source>
        <dbReference type="ARBA" id="ARBA00004123"/>
    </source>
</evidence>
<dbReference type="SMART" id="SM00661">
    <property type="entry name" value="RPOL9"/>
    <property type="match status" value="1"/>
</dbReference>
<dbReference type="PROSITE" id="PS51133">
    <property type="entry name" value="ZF_TFIIS_2"/>
    <property type="match status" value="1"/>
</dbReference>
<evidence type="ECO:0000256" key="8">
    <source>
        <dbReference type="ARBA" id="ARBA00029985"/>
    </source>
</evidence>
<dbReference type="Pfam" id="PF01096">
    <property type="entry name" value="Zn_ribbon_TFIIS"/>
    <property type="match status" value="1"/>
</dbReference>
<keyword evidence="10" id="KW-0804">Transcription</keyword>
<accession>A0A9Q0ZVX5</accession>
<keyword evidence="13" id="KW-1185">Reference proteome</keyword>
<dbReference type="SUPFAM" id="SSF57783">
    <property type="entry name" value="Zinc beta-ribbon"/>
    <property type="match status" value="1"/>
</dbReference>
<dbReference type="SMART" id="SM00440">
    <property type="entry name" value="ZnF_C2C2"/>
    <property type="match status" value="1"/>
</dbReference>
<dbReference type="InterPro" id="IPR012164">
    <property type="entry name" value="Rpa12/Rpb9/Rpc10/TFS"/>
</dbReference>
<keyword evidence="4 10" id="KW-0479">Metal-binding</keyword>
<keyword evidence="7" id="KW-0539">Nucleus</keyword>